<reference evidence="2" key="1">
    <citation type="journal article" date="2022" name="Plant J.">
        <title>Strategies of tolerance reflected in two North American maple genomes.</title>
        <authorList>
            <person name="McEvoy S.L."/>
            <person name="Sezen U.U."/>
            <person name="Trouern-Trend A."/>
            <person name="McMahon S.M."/>
            <person name="Schaberg P.G."/>
            <person name="Yang J."/>
            <person name="Wegrzyn J.L."/>
            <person name="Swenson N.G."/>
        </authorList>
    </citation>
    <scope>NUCLEOTIDE SEQUENCE</scope>
    <source>
        <strain evidence="2">91603</strain>
    </source>
</reference>
<comment type="caution">
    <text evidence="2">The sequence shown here is derived from an EMBL/GenBank/DDBJ whole genome shotgun (WGS) entry which is preliminary data.</text>
</comment>
<name>A0AAD5NXP4_ACENE</name>
<dbReference type="Proteomes" id="UP001064489">
    <property type="component" value="Chromosome 3"/>
</dbReference>
<dbReference type="AlphaFoldDB" id="A0AAD5NXP4"/>
<proteinExistence type="predicted"/>
<sequence>MRKYKGIIFFLGFGQKLVGAKLERFSLPHGIKRHYRRSPRKLAKGSQSENLIPEKGTRPPQVEKMLNDGPKIGPESGTSGVHQRVSPPIVTSIGPADSVIRVQSELQVEVQPKNSNIADNEGPIVQPAQSSLLITPKEKKTSRNWKLTARETNLLQIGGKISSPLQRMLEVSKLSRSATKRQNLSPAGAKKDPGLNKLKSPSKGRSNLKLPSKRLSLLSVEKGEERMKGGKREKSCFKQNQYRTPLGSGVRGGIERGCAQLGDTRQEWTLHFKVVQS</sequence>
<organism evidence="2 3">
    <name type="scientific">Acer negundo</name>
    <name type="common">Box elder</name>
    <dbReference type="NCBI Taxonomy" id="4023"/>
    <lineage>
        <taxon>Eukaryota</taxon>
        <taxon>Viridiplantae</taxon>
        <taxon>Streptophyta</taxon>
        <taxon>Embryophyta</taxon>
        <taxon>Tracheophyta</taxon>
        <taxon>Spermatophyta</taxon>
        <taxon>Magnoliopsida</taxon>
        <taxon>eudicotyledons</taxon>
        <taxon>Gunneridae</taxon>
        <taxon>Pentapetalae</taxon>
        <taxon>rosids</taxon>
        <taxon>malvids</taxon>
        <taxon>Sapindales</taxon>
        <taxon>Sapindaceae</taxon>
        <taxon>Hippocastanoideae</taxon>
        <taxon>Acereae</taxon>
        <taxon>Acer</taxon>
    </lineage>
</organism>
<feature type="region of interest" description="Disordered" evidence="1">
    <location>
        <begin position="35"/>
        <end position="89"/>
    </location>
</feature>
<keyword evidence="3" id="KW-1185">Reference proteome</keyword>
<feature type="region of interest" description="Disordered" evidence="1">
    <location>
        <begin position="173"/>
        <end position="212"/>
    </location>
</feature>
<dbReference type="EMBL" id="JAJSOW010000100">
    <property type="protein sequence ID" value="KAI9186513.1"/>
    <property type="molecule type" value="Genomic_DNA"/>
</dbReference>
<feature type="compositionally biased region" description="Polar residues" evidence="1">
    <location>
        <begin position="174"/>
        <end position="185"/>
    </location>
</feature>
<protein>
    <submittedName>
        <fullName evidence="2">Uncharacterized protein</fullName>
    </submittedName>
</protein>
<evidence type="ECO:0000313" key="3">
    <source>
        <dbReference type="Proteomes" id="UP001064489"/>
    </source>
</evidence>
<gene>
    <name evidence="2" type="ORF">LWI28_018004</name>
</gene>
<evidence type="ECO:0000313" key="2">
    <source>
        <dbReference type="EMBL" id="KAI9186513.1"/>
    </source>
</evidence>
<accession>A0AAD5NXP4</accession>
<reference evidence="2" key="2">
    <citation type="submission" date="2023-02" db="EMBL/GenBank/DDBJ databases">
        <authorList>
            <person name="Swenson N.G."/>
            <person name="Wegrzyn J.L."/>
            <person name="Mcevoy S.L."/>
        </authorList>
    </citation>
    <scope>NUCLEOTIDE SEQUENCE</scope>
    <source>
        <strain evidence="2">91603</strain>
        <tissue evidence="2">Leaf</tissue>
    </source>
</reference>
<evidence type="ECO:0000256" key="1">
    <source>
        <dbReference type="SAM" id="MobiDB-lite"/>
    </source>
</evidence>